<dbReference type="InterPro" id="IPR001806">
    <property type="entry name" value="Small_GTPase"/>
</dbReference>
<reference evidence="1" key="1">
    <citation type="submission" date="2021-02" db="EMBL/GenBank/DDBJ databases">
        <authorList>
            <person name="Nowell W R."/>
        </authorList>
    </citation>
    <scope>NUCLEOTIDE SEQUENCE</scope>
</reference>
<dbReference type="InterPro" id="IPR027417">
    <property type="entry name" value="P-loop_NTPase"/>
</dbReference>
<accession>A0A820KTM8</accession>
<protein>
    <submittedName>
        <fullName evidence="1">Uncharacterized protein</fullName>
    </submittedName>
</protein>
<sequence length="54" mass="6312">EMKKELNLNSTQKSSPIVFIIGNKNDLKRAVDENEARMWANIRGYQYFETSGIY</sequence>
<dbReference type="GO" id="GO:0003924">
    <property type="term" value="F:GTPase activity"/>
    <property type="evidence" value="ECO:0007669"/>
    <property type="project" value="InterPro"/>
</dbReference>
<organism evidence="1 2">
    <name type="scientific">Adineta steineri</name>
    <dbReference type="NCBI Taxonomy" id="433720"/>
    <lineage>
        <taxon>Eukaryota</taxon>
        <taxon>Metazoa</taxon>
        <taxon>Spiralia</taxon>
        <taxon>Gnathifera</taxon>
        <taxon>Rotifera</taxon>
        <taxon>Eurotatoria</taxon>
        <taxon>Bdelloidea</taxon>
        <taxon>Adinetida</taxon>
        <taxon>Adinetidae</taxon>
        <taxon>Adineta</taxon>
    </lineage>
</organism>
<feature type="non-terminal residue" evidence="1">
    <location>
        <position position="1"/>
    </location>
</feature>
<dbReference type="EMBL" id="CAJOBB010018343">
    <property type="protein sequence ID" value="CAF4348023.1"/>
    <property type="molecule type" value="Genomic_DNA"/>
</dbReference>
<comment type="caution">
    <text evidence="1">The sequence shown here is derived from an EMBL/GenBank/DDBJ whole genome shotgun (WGS) entry which is preliminary data.</text>
</comment>
<evidence type="ECO:0000313" key="2">
    <source>
        <dbReference type="Proteomes" id="UP000663868"/>
    </source>
</evidence>
<proteinExistence type="predicted"/>
<dbReference type="GO" id="GO:0005525">
    <property type="term" value="F:GTP binding"/>
    <property type="evidence" value="ECO:0007669"/>
    <property type="project" value="InterPro"/>
</dbReference>
<name>A0A820KTM8_9BILA</name>
<dbReference type="Proteomes" id="UP000663868">
    <property type="component" value="Unassembled WGS sequence"/>
</dbReference>
<dbReference type="AlphaFoldDB" id="A0A820KTM8"/>
<dbReference type="Gene3D" id="3.40.50.300">
    <property type="entry name" value="P-loop containing nucleotide triphosphate hydrolases"/>
    <property type="match status" value="1"/>
</dbReference>
<dbReference type="SUPFAM" id="SSF52540">
    <property type="entry name" value="P-loop containing nucleoside triphosphate hydrolases"/>
    <property type="match status" value="1"/>
</dbReference>
<gene>
    <name evidence="1" type="ORF">KXQ929_LOCUS48100</name>
</gene>
<dbReference type="Pfam" id="PF00071">
    <property type="entry name" value="Ras"/>
    <property type="match status" value="1"/>
</dbReference>
<evidence type="ECO:0000313" key="1">
    <source>
        <dbReference type="EMBL" id="CAF4348023.1"/>
    </source>
</evidence>